<dbReference type="Gene3D" id="3.20.20.80">
    <property type="entry name" value="Glycosidases"/>
    <property type="match status" value="1"/>
</dbReference>
<name>A0ABN9SLZ3_9DINO</name>
<organism evidence="3 4">
    <name type="scientific">Prorocentrum cordatum</name>
    <dbReference type="NCBI Taxonomy" id="2364126"/>
    <lineage>
        <taxon>Eukaryota</taxon>
        <taxon>Sar</taxon>
        <taxon>Alveolata</taxon>
        <taxon>Dinophyceae</taxon>
        <taxon>Prorocentrales</taxon>
        <taxon>Prorocentraceae</taxon>
        <taxon>Prorocentrum</taxon>
    </lineage>
</organism>
<dbReference type="EMBL" id="CAUYUJ010011891">
    <property type="protein sequence ID" value="CAK0832820.1"/>
    <property type="molecule type" value="Genomic_DNA"/>
</dbReference>
<reference evidence="3" key="1">
    <citation type="submission" date="2023-10" db="EMBL/GenBank/DDBJ databases">
        <authorList>
            <person name="Chen Y."/>
            <person name="Shah S."/>
            <person name="Dougan E. K."/>
            <person name="Thang M."/>
            <person name="Chan C."/>
        </authorList>
    </citation>
    <scope>NUCLEOTIDE SEQUENCE [LARGE SCALE GENOMIC DNA]</scope>
</reference>
<proteinExistence type="predicted"/>
<evidence type="ECO:0000313" key="4">
    <source>
        <dbReference type="Proteomes" id="UP001189429"/>
    </source>
</evidence>
<evidence type="ECO:0000256" key="1">
    <source>
        <dbReference type="SAM" id="MobiDB-lite"/>
    </source>
</evidence>
<sequence>MSPRLRWRLPAQAVVLACLQAPGGAGAGGSATITTTLPDGPPERPRRRVRDECAPELGLVRGASERAVTYAKSARVFCNASSPWAEQHVGQLPRVVGLVLPWHDQGYRSTNYFRRKLSAVSPLWYRALPDRNGSYELVGQEFANRQRRWSEQTSAPVCQAGRGCLPGPAVVPTVSLEGFESIADIKSVLESPAKFAVEVALVCDRHDHAGIVLDVRLALFSKLKPLLPAFVAAVAQGRMAEVEQQTAAAVKTLK</sequence>
<feature type="chain" id="PRO_5045785056" evidence="2">
    <location>
        <begin position="26"/>
        <end position="254"/>
    </location>
</feature>
<comment type="caution">
    <text evidence="3">The sequence shown here is derived from an EMBL/GenBank/DDBJ whole genome shotgun (WGS) entry which is preliminary data.</text>
</comment>
<gene>
    <name evidence="3" type="ORF">PCOR1329_LOCUS30706</name>
</gene>
<evidence type="ECO:0000256" key="2">
    <source>
        <dbReference type="SAM" id="SignalP"/>
    </source>
</evidence>
<dbReference type="Proteomes" id="UP001189429">
    <property type="component" value="Unassembled WGS sequence"/>
</dbReference>
<keyword evidence="2" id="KW-0732">Signal</keyword>
<keyword evidence="4" id="KW-1185">Reference proteome</keyword>
<feature type="signal peptide" evidence="2">
    <location>
        <begin position="1"/>
        <end position="25"/>
    </location>
</feature>
<feature type="region of interest" description="Disordered" evidence="1">
    <location>
        <begin position="24"/>
        <end position="47"/>
    </location>
</feature>
<evidence type="ECO:0000313" key="3">
    <source>
        <dbReference type="EMBL" id="CAK0832820.1"/>
    </source>
</evidence>
<accession>A0ABN9SLZ3</accession>
<protein>
    <submittedName>
        <fullName evidence="3">Uncharacterized protein</fullName>
    </submittedName>
</protein>